<evidence type="ECO:0000256" key="5">
    <source>
        <dbReference type="ARBA" id="ARBA00022679"/>
    </source>
</evidence>
<comment type="subcellular location">
    <subcellularLocation>
        <location evidence="1">Endoplasmic reticulum membrane</location>
        <topology evidence="1">Multi-pass membrane protein</topology>
    </subcellularLocation>
</comment>
<evidence type="ECO:0000256" key="10">
    <source>
        <dbReference type="ARBA" id="ARBA00023180"/>
    </source>
</evidence>
<keyword evidence="10" id="KW-0325">Glycoprotein</keyword>
<feature type="transmembrane region" description="Helical" evidence="11">
    <location>
        <begin position="425"/>
        <end position="447"/>
    </location>
</feature>
<dbReference type="Proteomes" id="UP000243499">
    <property type="component" value="Chromosome 5"/>
</dbReference>
<dbReference type="CDD" id="cd16023">
    <property type="entry name" value="GPI_EPT_3"/>
    <property type="match status" value="1"/>
</dbReference>
<evidence type="ECO:0000256" key="7">
    <source>
        <dbReference type="ARBA" id="ARBA00022824"/>
    </source>
</evidence>
<name>A0A2T8IN41_9POAL</name>
<evidence type="ECO:0000256" key="11">
    <source>
        <dbReference type="SAM" id="Phobius"/>
    </source>
</evidence>
<evidence type="ECO:0000256" key="3">
    <source>
        <dbReference type="ARBA" id="ARBA00008695"/>
    </source>
</evidence>
<keyword evidence="7" id="KW-0256">Endoplasmic reticulum</keyword>
<feature type="transmembrane region" description="Helical" evidence="11">
    <location>
        <begin position="468"/>
        <end position="489"/>
    </location>
</feature>
<accession>A0A2T8IN41</accession>
<dbReference type="InterPro" id="IPR017850">
    <property type="entry name" value="Alkaline_phosphatase_core_sf"/>
</dbReference>
<evidence type="ECO:0000256" key="8">
    <source>
        <dbReference type="ARBA" id="ARBA00022989"/>
    </source>
</evidence>
<dbReference type="InterPro" id="IPR039524">
    <property type="entry name" value="PIGO/GPI13"/>
</dbReference>
<evidence type="ECO:0000256" key="4">
    <source>
        <dbReference type="ARBA" id="ARBA00022502"/>
    </source>
</evidence>
<dbReference type="PANTHER" id="PTHR23071:SF1">
    <property type="entry name" value="GPI ETHANOLAMINE PHOSPHATE TRANSFERASE 3"/>
    <property type="match status" value="1"/>
</dbReference>
<evidence type="ECO:0000256" key="9">
    <source>
        <dbReference type="ARBA" id="ARBA00023136"/>
    </source>
</evidence>
<feature type="transmembrane region" description="Helical" evidence="11">
    <location>
        <begin position="853"/>
        <end position="874"/>
    </location>
</feature>
<feature type="transmembrane region" description="Helical" evidence="11">
    <location>
        <begin position="778"/>
        <end position="797"/>
    </location>
</feature>
<evidence type="ECO:0000256" key="6">
    <source>
        <dbReference type="ARBA" id="ARBA00022692"/>
    </source>
</evidence>
<dbReference type="Pfam" id="PF01663">
    <property type="entry name" value="Phosphodiest"/>
    <property type="match status" value="1"/>
</dbReference>
<dbReference type="GO" id="GO:0006506">
    <property type="term" value="P:GPI anchor biosynthetic process"/>
    <property type="evidence" value="ECO:0007669"/>
    <property type="project" value="UniProtKB-UniPathway"/>
</dbReference>
<feature type="transmembrane region" description="Helical" evidence="11">
    <location>
        <begin position="671"/>
        <end position="690"/>
    </location>
</feature>
<dbReference type="AlphaFoldDB" id="A0A2T8IN41"/>
<feature type="transmembrane region" description="Helical" evidence="11">
    <location>
        <begin position="560"/>
        <end position="585"/>
    </location>
</feature>
<comment type="similarity">
    <text evidence="3">Belongs to the PIGG/PIGN/PIGO family. PIGO subfamily.</text>
</comment>
<dbReference type="PANTHER" id="PTHR23071">
    <property type="entry name" value="PHOSPHATIDYLINOSITOL GLYCAN"/>
    <property type="match status" value="1"/>
</dbReference>
<proteinExistence type="inferred from homology"/>
<protein>
    <submittedName>
        <fullName evidence="12">Uncharacterized protein</fullName>
    </submittedName>
</protein>
<dbReference type="FunFam" id="3.40.720.10:FF:000042">
    <property type="entry name" value="Alkaline-phosphatase-like family protein"/>
    <property type="match status" value="1"/>
</dbReference>
<dbReference type="GO" id="GO:0005789">
    <property type="term" value="C:endoplasmic reticulum membrane"/>
    <property type="evidence" value="ECO:0007669"/>
    <property type="project" value="UniProtKB-SubCell"/>
</dbReference>
<dbReference type="Gene3D" id="3.40.720.10">
    <property type="entry name" value="Alkaline Phosphatase, subunit A"/>
    <property type="match status" value="1"/>
</dbReference>
<feature type="transmembrane region" description="Helical" evidence="11">
    <location>
        <begin position="818"/>
        <end position="841"/>
    </location>
</feature>
<dbReference type="GO" id="GO:0051377">
    <property type="term" value="F:mannose-ethanolamine phosphotransferase activity"/>
    <property type="evidence" value="ECO:0007669"/>
    <property type="project" value="InterPro"/>
</dbReference>
<keyword evidence="8 11" id="KW-1133">Transmembrane helix</keyword>
<feature type="transmembrane region" description="Helical" evidence="11">
    <location>
        <begin position="696"/>
        <end position="711"/>
    </location>
</feature>
<gene>
    <name evidence="12" type="ORF">PAHAL_5G431500</name>
</gene>
<keyword evidence="4" id="KW-0337">GPI-anchor biosynthesis</keyword>
<evidence type="ECO:0000256" key="2">
    <source>
        <dbReference type="ARBA" id="ARBA00004687"/>
    </source>
</evidence>
<dbReference type="UniPathway" id="UPA00196"/>
<feature type="transmembrane region" description="Helical" evidence="11">
    <location>
        <begin position="638"/>
        <end position="659"/>
    </location>
</feature>
<sequence length="875" mass="97348">MQLCNLLPRRFDFVAPSTFFPEKHPWMDKLQVLQKLAANEKTSARIFKALADPPTTSLQRLKALTTGGLPTFIDVGNSFGAPAIVEDNIMHQLVKNGKRVVMMGDDTWIQLYPEHFNKSFPYPSFNVKDLDTVDNGVIEHLLPSLHNNDWDVLIAHFLGVDHAGHIFGVDSTPMIQKLEQYNKILEGVIDTLRTLSKPGGTHENTLLLVMGDHGQTLNGDHGGGTAEEVETSLFAWSPKTPPDAVLSVLDHSSCNVDLHGEEVCISSMQQLDFAATISALLGIPFPFGSIGRVNPELYALSTGTWVNQRMGTDACTLQNDLEAWMRRYAEVLCVNCWQVKRYIDQYSATSVIGFPSEDLQHITNMYSRAQANWSASLRFTCSSETGSQEKLEGEGSVLPQQIDAYTDFLQTFAKLARSAWTEFDLWSMGIGLLLMILSVIIQAYMLVKLNTIRQPSDQKTASSSIIRKLFFAFALVAIRAASFLSNSYILAEGRVANFLLATSCVTSVWHSMVKGEFSIENLVFLLLNIFSRFGIEIGMSKQLPAPAITKDHSVSAICKIFGVNSCNILLEIFPIASLAFVAYIILKCLSHAICQKFLKYFVLCGTMVSYVSIAFHWASETTLFSHTEPVQEFGRSLAPRFVYAIGGLSLAISVLYRIFSPSDHLKMNKRITILVAIMLCSWSPTILVLLGRQGPFVALICMTGAWCIIKLQQKCQRESGLSVADPVSVIQWSFLAVCLFYLTGHWCTFDGLRYGAAFIGFDHFHIIRQGLLLSIDTFGVSHILPILSLPFIAVVWYNSTSKDSRLKDVILNNITQVLLMYGLVTAITATMTIICVTIQRRHLMVWGLFAPKYVFDAIGLLLTDLLICLASLYYS</sequence>
<dbReference type="InterPro" id="IPR037675">
    <property type="entry name" value="PIG-O_N"/>
</dbReference>
<feature type="transmembrane region" description="Helical" evidence="11">
    <location>
        <begin position="597"/>
        <end position="618"/>
    </location>
</feature>
<dbReference type="EMBL" id="CM008050">
    <property type="protein sequence ID" value="PVH39093.1"/>
    <property type="molecule type" value="Genomic_DNA"/>
</dbReference>
<keyword evidence="6 11" id="KW-0812">Transmembrane</keyword>
<evidence type="ECO:0000256" key="1">
    <source>
        <dbReference type="ARBA" id="ARBA00004477"/>
    </source>
</evidence>
<keyword evidence="5" id="KW-0808">Transferase</keyword>
<dbReference type="InterPro" id="IPR002591">
    <property type="entry name" value="Phosphodiest/P_Trfase"/>
</dbReference>
<organism evidence="12">
    <name type="scientific">Panicum hallii</name>
    <dbReference type="NCBI Taxonomy" id="206008"/>
    <lineage>
        <taxon>Eukaryota</taxon>
        <taxon>Viridiplantae</taxon>
        <taxon>Streptophyta</taxon>
        <taxon>Embryophyta</taxon>
        <taxon>Tracheophyta</taxon>
        <taxon>Spermatophyta</taxon>
        <taxon>Magnoliopsida</taxon>
        <taxon>Liliopsida</taxon>
        <taxon>Poales</taxon>
        <taxon>Poaceae</taxon>
        <taxon>PACMAD clade</taxon>
        <taxon>Panicoideae</taxon>
        <taxon>Panicodae</taxon>
        <taxon>Paniceae</taxon>
        <taxon>Panicinae</taxon>
        <taxon>Panicum</taxon>
        <taxon>Panicum sect. Panicum</taxon>
    </lineage>
</organism>
<dbReference type="Gramene" id="PVH39093">
    <property type="protein sequence ID" value="PVH39093"/>
    <property type="gene ID" value="PAHAL_5G431500"/>
</dbReference>
<keyword evidence="9 11" id="KW-0472">Membrane</keyword>
<dbReference type="SUPFAM" id="SSF53649">
    <property type="entry name" value="Alkaline phosphatase-like"/>
    <property type="match status" value="1"/>
</dbReference>
<evidence type="ECO:0000313" key="12">
    <source>
        <dbReference type="EMBL" id="PVH39093.1"/>
    </source>
</evidence>
<comment type="pathway">
    <text evidence="2">Glycolipid biosynthesis; glycosylphosphatidylinositol-anchor biosynthesis.</text>
</comment>
<reference evidence="12" key="1">
    <citation type="submission" date="2018-04" db="EMBL/GenBank/DDBJ databases">
        <title>WGS assembly of Panicum hallii.</title>
        <authorList>
            <person name="Lovell J."/>
            <person name="Jenkins J."/>
            <person name="Lowry D."/>
            <person name="Mamidi S."/>
            <person name="Sreedasyam A."/>
            <person name="Weng X."/>
            <person name="Barry K."/>
            <person name="Bonette J."/>
            <person name="Campitelli B."/>
            <person name="Daum C."/>
            <person name="Gordon S."/>
            <person name="Gould B."/>
            <person name="Lipzen A."/>
            <person name="Macqueen A."/>
            <person name="Palacio-Mejia J."/>
            <person name="Plott C."/>
            <person name="Shakirov E."/>
            <person name="Shu S."/>
            <person name="Yoshinaga Y."/>
            <person name="Zane M."/>
            <person name="Rokhsar D."/>
            <person name="Grimwood J."/>
            <person name="Schmutz J."/>
            <person name="Juenger T."/>
        </authorList>
    </citation>
    <scope>NUCLEOTIDE SEQUENCE [LARGE SCALE GENOMIC DNA]</scope>
    <source>
        <strain evidence="12">FIL2</strain>
    </source>
</reference>